<sequence length="407" mass="45270">MNEKECSCVVNGDQLSPTKKAKLDPIDSSYQPKIVKCESHGIVKSVARRVLREASCNFDVAIASSIAPGANGKPDREQERKVMVLYTGGTIGMKTKNGVYVPEPNYLPKAIRAVPHLHDDEYANHYFPDLDVQPYVLPSAHGEKYRIVYWLFEYEPLLDSSDMTFDDWIKIAKDVYRSYDNYDGFVILHGTDTLSYTASALSFMFENLSKPVILTGAQIPVVEVRSDGRENLIGALILAANYDITEVCVYFNNKLMRGNRSSKIDNSGLDAFNSPNCPILASIEVKIHVDWDNIFRSSESEKVSLQTHLNRNVGLLRIFPSISVECIRAFLASPIEGIVLQTFGAGNIPSNRKDIIDELKKAIDRGAIIVNCSQCYRGQVDAQYHTGAREIKSLAEVTCSVPGAEKC</sequence>
<dbReference type="CDD" id="cd08963">
    <property type="entry name" value="L-asparaginase_I"/>
    <property type="match status" value="1"/>
</dbReference>
<feature type="domain" description="L-asparaginase N-terminal" evidence="5">
    <location>
        <begin position="81"/>
        <end position="293"/>
    </location>
</feature>
<dbReference type="SMART" id="SM00870">
    <property type="entry name" value="Asparaginase"/>
    <property type="match status" value="1"/>
</dbReference>
<dbReference type="PRINTS" id="PR00139">
    <property type="entry name" value="ASNGLNASE"/>
</dbReference>
<dbReference type="InterPro" id="IPR041725">
    <property type="entry name" value="L-asparaginase_I"/>
</dbReference>
<dbReference type="Pfam" id="PF00710">
    <property type="entry name" value="Asparaginase"/>
    <property type="match status" value="1"/>
</dbReference>
<dbReference type="Proteomes" id="UP000887565">
    <property type="component" value="Unplaced"/>
</dbReference>
<dbReference type="Gene3D" id="3.40.50.40">
    <property type="match status" value="1"/>
</dbReference>
<reference evidence="8" key="1">
    <citation type="submission" date="2022-11" db="UniProtKB">
        <authorList>
            <consortium name="WormBaseParasite"/>
        </authorList>
    </citation>
    <scope>IDENTIFICATION</scope>
</reference>
<evidence type="ECO:0000256" key="4">
    <source>
        <dbReference type="PROSITE-ProRule" id="PRU10100"/>
    </source>
</evidence>
<evidence type="ECO:0000313" key="7">
    <source>
        <dbReference type="Proteomes" id="UP000887565"/>
    </source>
</evidence>
<dbReference type="InterPro" id="IPR036152">
    <property type="entry name" value="Asp/glu_Ase-like_sf"/>
</dbReference>
<keyword evidence="7" id="KW-1185">Reference proteome</keyword>
<dbReference type="SUPFAM" id="SSF53774">
    <property type="entry name" value="Glutaminase/Asparaginase"/>
    <property type="match status" value="1"/>
</dbReference>
<dbReference type="AlphaFoldDB" id="A0A915K325"/>
<feature type="active site" evidence="4">
    <location>
        <position position="191"/>
    </location>
</feature>
<evidence type="ECO:0000259" key="6">
    <source>
        <dbReference type="Pfam" id="PF17763"/>
    </source>
</evidence>
<name>A0A915K325_ROMCU</name>
<dbReference type="GO" id="GO:0009066">
    <property type="term" value="P:aspartate family amino acid metabolic process"/>
    <property type="evidence" value="ECO:0007669"/>
    <property type="project" value="UniProtKB-ARBA"/>
</dbReference>
<dbReference type="EC" id="3.5.1.1" evidence="1"/>
<feature type="domain" description="Asparaginase/glutaminase C-terminal" evidence="6">
    <location>
        <begin position="312"/>
        <end position="389"/>
    </location>
</feature>
<dbReference type="FunFam" id="3.40.50.1170:FF:000003">
    <property type="entry name" value="60 kDa lysophospholipase"/>
    <property type="match status" value="1"/>
</dbReference>
<feature type="active site" description="O-isoaspartyl threonine intermediate" evidence="2">
    <location>
        <position position="90"/>
    </location>
</feature>
<evidence type="ECO:0000256" key="3">
    <source>
        <dbReference type="PIRSR" id="PIRSR001220-2"/>
    </source>
</evidence>
<dbReference type="InterPro" id="IPR027474">
    <property type="entry name" value="L-asparaginase_N"/>
</dbReference>
<dbReference type="PIRSF" id="PIRSF001220">
    <property type="entry name" value="L-ASNase_gatD"/>
    <property type="match status" value="1"/>
</dbReference>
<dbReference type="InterPro" id="IPR006034">
    <property type="entry name" value="Asparaginase/glutaminase-like"/>
</dbReference>
<dbReference type="PANTHER" id="PTHR11707">
    <property type="entry name" value="L-ASPARAGINASE"/>
    <property type="match status" value="1"/>
</dbReference>
<evidence type="ECO:0000259" key="5">
    <source>
        <dbReference type="Pfam" id="PF00710"/>
    </source>
</evidence>
<dbReference type="PROSITE" id="PS51732">
    <property type="entry name" value="ASN_GLN_ASE_3"/>
    <property type="match status" value="1"/>
</dbReference>
<accession>A0A915K325</accession>
<evidence type="ECO:0000256" key="2">
    <source>
        <dbReference type="PIRSR" id="PIRSR001220-1"/>
    </source>
</evidence>
<evidence type="ECO:0000256" key="1">
    <source>
        <dbReference type="ARBA" id="ARBA00012920"/>
    </source>
</evidence>
<feature type="binding site" evidence="3">
    <location>
        <position position="160"/>
    </location>
    <ligand>
        <name>substrate</name>
    </ligand>
</feature>
<dbReference type="OMA" id="HKYRGFV"/>
<protein>
    <recommendedName>
        <fullName evidence="1">asparaginase</fullName>
        <ecNumber evidence="1">3.5.1.1</ecNumber>
    </recommendedName>
</protein>
<evidence type="ECO:0000313" key="8">
    <source>
        <dbReference type="WBParaSite" id="nRc.2.0.1.t32233-RA"/>
    </source>
</evidence>
<feature type="binding site" evidence="3">
    <location>
        <begin position="191"/>
        <end position="192"/>
    </location>
    <ligand>
        <name>substrate</name>
    </ligand>
</feature>
<dbReference type="PIRSF" id="PIRSF500176">
    <property type="entry name" value="L_ASNase"/>
    <property type="match status" value="1"/>
</dbReference>
<dbReference type="PANTHER" id="PTHR11707:SF28">
    <property type="entry name" value="60 KDA LYSOPHOSPHOLIPASE"/>
    <property type="match status" value="1"/>
</dbReference>
<dbReference type="InterPro" id="IPR027473">
    <property type="entry name" value="L-asparaginase_C"/>
</dbReference>
<dbReference type="InterPro" id="IPR037152">
    <property type="entry name" value="L-asparaginase_N_sf"/>
</dbReference>
<dbReference type="PROSITE" id="PS00917">
    <property type="entry name" value="ASN_GLN_ASE_2"/>
    <property type="match status" value="1"/>
</dbReference>
<dbReference type="Pfam" id="PF17763">
    <property type="entry name" value="Asparaginase_C"/>
    <property type="match status" value="1"/>
</dbReference>
<proteinExistence type="predicted"/>
<dbReference type="WBParaSite" id="nRc.2.0.1.t32233-RA">
    <property type="protein sequence ID" value="nRc.2.0.1.t32233-RA"/>
    <property type="gene ID" value="nRc.2.0.1.g32233"/>
</dbReference>
<dbReference type="Gene3D" id="3.40.50.1170">
    <property type="entry name" value="L-asparaginase, N-terminal domain"/>
    <property type="match status" value="1"/>
</dbReference>
<dbReference type="InterPro" id="IPR040919">
    <property type="entry name" value="Asparaginase_C"/>
</dbReference>
<dbReference type="GO" id="GO:0004067">
    <property type="term" value="F:asparaginase activity"/>
    <property type="evidence" value="ECO:0007669"/>
    <property type="project" value="UniProtKB-UniRule"/>
</dbReference>
<dbReference type="InterPro" id="IPR027475">
    <property type="entry name" value="Asparaginase/glutaminase_AS2"/>
</dbReference>
<dbReference type="SFLD" id="SFLDS00057">
    <property type="entry name" value="Glutaminase/Asparaginase"/>
    <property type="match status" value="1"/>
</dbReference>
<organism evidence="7 8">
    <name type="scientific">Romanomermis culicivorax</name>
    <name type="common">Nematode worm</name>
    <dbReference type="NCBI Taxonomy" id="13658"/>
    <lineage>
        <taxon>Eukaryota</taxon>
        <taxon>Metazoa</taxon>
        <taxon>Ecdysozoa</taxon>
        <taxon>Nematoda</taxon>
        <taxon>Enoplea</taxon>
        <taxon>Dorylaimia</taxon>
        <taxon>Mermithida</taxon>
        <taxon>Mermithoidea</taxon>
        <taxon>Mermithidae</taxon>
        <taxon>Romanomermis</taxon>
    </lineage>
</organism>